<keyword evidence="6 9" id="KW-0508">mRNA splicing</keyword>
<evidence type="ECO:0000259" key="10">
    <source>
        <dbReference type="PROSITE" id="PS52002"/>
    </source>
</evidence>
<comment type="subcellular location">
    <subcellularLocation>
        <location evidence="1 9">Nucleus</location>
    </subcellularLocation>
</comment>
<evidence type="ECO:0000313" key="12">
    <source>
        <dbReference type="Proteomes" id="UP000008673"/>
    </source>
</evidence>
<dbReference type="Gene3D" id="2.30.30.100">
    <property type="match status" value="1"/>
</dbReference>
<dbReference type="InterPro" id="IPR034103">
    <property type="entry name" value="Lsm8"/>
</dbReference>
<dbReference type="GeneID" id="25770172"/>
<comment type="function">
    <text evidence="9">Plays role in pre-mRNA splicing as component of the U4/U6-U5 tri-snRNP complex that is involved in spliceosome assembly, and as component of the precatalytic spliceosome (spliceosome B complex). The heptameric LSM2-8 complex binds specifically to the 3'-terminal U-tract of U6 snRNA.</text>
</comment>
<dbReference type="GO" id="GO:0003729">
    <property type="term" value="F:mRNA binding"/>
    <property type="evidence" value="ECO:0007669"/>
    <property type="project" value="TreeGrafter"/>
</dbReference>
<gene>
    <name evidence="9" type="primary">LSM8</name>
    <name evidence="11" type="ORF">HPODL_00703</name>
</gene>
<evidence type="ECO:0000256" key="4">
    <source>
        <dbReference type="ARBA" id="ARBA00022728"/>
    </source>
</evidence>
<dbReference type="AlphaFoldDB" id="W1QI84"/>
<dbReference type="PANTHER" id="PTHR15588:SF9">
    <property type="entry name" value="U6 SNRNA-ASSOCIATED SM-LIKE PROTEIN LSM8"/>
    <property type="match status" value="1"/>
</dbReference>
<evidence type="ECO:0000256" key="8">
    <source>
        <dbReference type="ARBA" id="ARBA00023274"/>
    </source>
</evidence>
<dbReference type="InterPro" id="IPR044642">
    <property type="entry name" value="PTHR15588"/>
</dbReference>
<organism evidence="11 12">
    <name type="scientific">Ogataea parapolymorpha (strain ATCC 26012 / BCRC 20466 / JCM 22074 / NRRL Y-7560 / DL-1)</name>
    <name type="common">Yeast</name>
    <name type="synonym">Hansenula polymorpha</name>
    <dbReference type="NCBI Taxonomy" id="871575"/>
    <lineage>
        <taxon>Eukaryota</taxon>
        <taxon>Fungi</taxon>
        <taxon>Dikarya</taxon>
        <taxon>Ascomycota</taxon>
        <taxon>Saccharomycotina</taxon>
        <taxon>Pichiomycetes</taxon>
        <taxon>Pichiales</taxon>
        <taxon>Pichiaceae</taxon>
        <taxon>Ogataea</taxon>
    </lineage>
</organism>
<evidence type="ECO:0000256" key="6">
    <source>
        <dbReference type="ARBA" id="ARBA00023187"/>
    </source>
</evidence>
<evidence type="ECO:0000256" key="9">
    <source>
        <dbReference type="RuleBase" id="RU365048"/>
    </source>
</evidence>
<accession>W1QI84</accession>
<dbReference type="PANTHER" id="PTHR15588">
    <property type="entry name" value="LSM1"/>
    <property type="match status" value="1"/>
</dbReference>
<evidence type="ECO:0000256" key="2">
    <source>
        <dbReference type="ARBA" id="ARBA00006850"/>
    </source>
</evidence>
<keyword evidence="4 9" id="KW-0747">Spliceosome</keyword>
<name>W1QI84_OGAPD</name>
<protein>
    <recommendedName>
        <fullName evidence="9">LSM2-LSM8 complex subunit LSM8</fullName>
    </recommendedName>
</protein>
<reference evidence="11 12" key="1">
    <citation type="journal article" date="2013" name="BMC Genomics">
        <title>Genome sequence and analysis of methylotrophic yeast Hansenula polymorpha DL1.</title>
        <authorList>
            <person name="Ravin N.V."/>
            <person name="Eldarov M.A."/>
            <person name="Kadnikov V.V."/>
            <person name="Beletsky A.V."/>
            <person name="Schneider J."/>
            <person name="Mardanova E.S."/>
            <person name="Smekalova E.M."/>
            <person name="Zvereva M.I."/>
            <person name="Dontsova O.A."/>
            <person name="Mardanov A.V."/>
            <person name="Skryabin K.G."/>
        </authorList>
    </citation>
    <scope>NUCLEOTIDE SEQUENCE [LARGE SCALE GENOMIC DNA]</scope>
    <source>
        <strain evidence="12">ATCC 26012 / BCRC 20466 / JCM 22074 / NRRL Y-7560 / DL-1</strain>
    </source>
</reference>
<proteinExistence type="inferred from homology"/>
<keyword evidence="3 9" id="KW-0507">mRNA processing</keyword>
<dbReference type="GO" id="GO:0046540">
    <property type="term" value="C:U4/U6 x U5 tri-snRNP complex"/>
    <property type="evidence" value="ECO:0007669"/>
    <property type="project" value="UniProtKB-UniRule"/>
</dbReference>
<keyword evidence="5 9" id="KW-0694">RNA-binding</keyword>
<dbReference type="CDD" id="cd01727">
    <property type="entry name" value="LSm8"/>
    <property type="match status" value="1"/>
</dbReference>
<keyword evidence="7 9" id="KW-0539">Nucleus</keyword>
<comment type="similarity">
    <text evidence="2 9">Belongs to the snRNP Sm proteins family.</text>
</comment>
<evidence type="ECO:0000256" key="3">
    <source>
        <dbReference type="ARBA" id="ARBA00022664"/>
    </source>
</evidence>
<dbReference type="FunFam" id="2.30.30.100:FF:000027">
    <property type="entry name" value="U6 snRNA-associated Sm-like protein LSm8"/>
    <property type="match status" value="1"/>
</dbReference>
<dbReference type="InterPro" id="IPR001163">
    <property type="entry name" value="Sm_dom_euk/arc"/>
</dbReference>
<dbReference type="SMART" id="SM00651">
    <property type="entry name" value="Sm"/>
    <property type="match status" value="1"/>
</dbReference>
<evidence type="ECO:0000256" key="5">
    <source>
        <dbReference type="ARBA" id="ARBA00022884"/>
    </source>
</evidence>
<dbReference type="PROSITE" id="PS52002">
    <property type="entry name" value="SM"/>
    <property type="match status" value="1"/>
</dbReference>
<dbReference type="GO" id="GO:0071011">
    <property type="term" value="C:precatalytic spliceosome"/>
    <property type="evidence" value="ECO:0007669"/>
    <property type="project" value="TreeGrafter"/>
</dbReference>
<dbReference type="STRING" id="871575.W1QI84"/>
<feature type="domain" description="Sm" evidence="10">
    <location>
        <begin position="1"/>
        <end position="75"/>
    </location>
</feature>
<dbReference type="HOGENOM" id="CLU_076902_8_1_1"/>
<dbReference type="RefSeq" id="XP_013936139.1">
    <property type="nucleotide sequence ID" value="XM_014080664.1"/>
</dbReference>
<dbReference type="EMBL" id="AEOI02000005">
    <property type="protein sequence ID" value="ESX01305.1"/>
    <property type="molecule type" value="Genomic_DNA"/>
</dbReference>
<dbReference type="GO" id="GO:0005688">
    <property type="term" value="C:U6 snRNP"/>
    <property type="evidence" value="ECO:0007669"/>
    <property type="project" value="UniProtKB-UniRule"/>
</dbReference>
<dbReference type="InterPro" id="IPR010920">
    <property type="entry name" value="LSM_dom_sf"/>
</dbReference>
<evidence type="ECO:0000256" key="7">
    <source>
        <dbReference type="ARBA" id="ARBA00023242"/>
    </source>
</evidence>
<comment type="subunit">
    <text evidence="9">LSm subunits form a heteromer with a doughnut shape.</text>
</comment>
<comment type="caution">
    <text evidence="11">The sequence shown here is derived from an EMBL/GenBank/DDBJ whole genome shotgun (WGS) entry which is preliminary data.</text>
</comment>
<dbReference type="Proteomes" id="UP000008673">
    <property type="component" value="Unassembled WGS sequence"/>
</dbReference>
<dbReference type="GO" id="GO:0000398">
    <property type="term" value="P:mRNA splicing, via spliceosome"/>
    <property type="evidence" value="ECO:0007669"/>
    <property type="project" value="UniProtKB-UniRule"/>
</dbReference>
<dbReference type="OrthoDB" id="422364at2759"/>
<keyword evidence="12" id="KW-1185">Reference proteome</keyword>
<evidence type="ECO:0000256" key="1">
    <source>
        <dbReference type="ARBA" id="ARBA00004123"/>
    </source>
</evidence>
<sequence length="98" mass="11059">MSALKSFLDEKVKVVTSDGRLFIGVLEGFDQSSNIVLSKSFERIFSPTEPTKDLELGSYLIRGEQIVIVGMLDDEEESQTDYDKIHGFQLKDTKNALR</sequence>
<dbReference type="KEGG" id="opa:HPODL_00703"/>
<dbReference type="GO" id="GO:0005682">
    <property type="term" value="C:U5 snRNP"/>
    <property type="evidence" value="ECO:0007669"/>
    <property type="project" value="EnsemblFungi"/>
</dbReference>
<evidence type="ECO:0000313" key="11">
    <source>
        <dbReference type="EMBL" id="ESX01305.1"/>
    </source>
</evidence>
<dbReference type="GO" id="GO:0030620">
    <property type="term" value="F:U2 snRNA binding"/>
    <property type="evidence" value="ECO:0007669"/>
    <property type="project" value="EnsemblFungi"/>
</dbReference>
<dbReference type="eggNOG" id="KOG1784">
    <property type="taxonomic scope" value="Eukaryota"/>
</dbReference>
<dbReference type="Pfam" id="PF01423">
    <property type="entry name" value="LSM"/>
    <property type="match status" value="1"/>
</dbReference>
<dbReference type="InterPro" id="IPR047575">
    <property type="entry name" value="Sm"/>
</dbReference>
<dbReference type="OMA" id="AACDQTT"/>
<dbReference type="SUPFAM" id="SSF50182">
    <property type="entry name" value="Sm-like ribonucleoproteins"/>
    <property type="match status" value="1"/>
</dbReference>
<keyword evidence="8 9" id="KW-0687">Ribonucleoprotein</keyword>